<dbReference type="KEGG" id="mrs:Murru_0635"/>
<gene>
    <name evidence="3" type="ordered locus">Murru_0635</name>
</gene>
<sequence>MKKEFIGIDVSKNTLDVSLHFSKAHKVFSNTAEGINKLLAWADEQVKGFERAFCFEHTGIYSLLLCEFMEQRQLIYYVIPGLELKRSLGIQRGKNDKVDAQAIARYACLFEQELTRHELPSATLLKLKNLLSYRSKLIRQRTAHLNHITELKKVLLQTQDNPIVASSQKIVEMLTQEIRQIEKLMGVQIKRDEKISQTFNNITSIKGIGLILAATLITSTEDFKAFRTWRQFACYAGIAPFEHRSGTSIKGKTRISPLGNRTLKTLLSQAAATALQHDPEIKLYYHRRLKAGKSKMSTINVIRNKIVSRAFAVAKRNTPYVNLVKYAA</sequence>
<dbReference type="Pfam" id="PF02371">
    <property type="entry name" value="Transposase_20"/>
    <property type="match status" value="1"/>
</dbReference>
<dbReference type="HOGENOM" id="CLU_036902_5_0_10"/>
<organism evidence="3 4">
    <name type="scientific">Allomuricauda ruestringensis (strain DSM 13258 / CIP 107369 / LMG 19739 / B1)</name>
    <name type="common">Muricauda ruestringensis</name>
    <dbReference type="NCBI Taxonomy" id="886377"/>
    <lineage>
        <taxon>Bacteria</taxon>
        <taxon>Pseudomonadati</taxon>
        <taxon>Bacteroidota</taxon>
        <taxon>Flavobacteriia</taxon>
        <taxon>Flavobacteriales</taxon>
        <taxon>Flavobacteriaceae</taxon>
        <taxon>Flagellimonas</taxon>
    </lineage>
</organism>
<evidence type="ECO:0000259" key="1">
    <source>
        <dbReference type="Pfam" id="PF01548"/>
    </source>
</evidence>
<evidence type="ECO:0000313" key="3">
    <source>
        <dbReference type="EMBL" id="AEM69685.1"/>
    </source>
</evidence>
<dbReference type="eggNOG" id="COG3547">
    <property type="taxonomic scope" value="Bacteria"/>
</dbReference>
<dbReference type="AlphaFoldDB" id="G2PSL2"/>
<dbReference type="EMBL" id="CP002999">
    <property type="protein sequence ID" value="AEM69685.1"/>
    <property type="molecule type" value="Genomic_DNA"/>
</dbReference>
<feature type="domain" description="Transposase IS110-like N-terminal" evidence="1">
    <location>
        <begin position="6"/>
        <end position="150"/>
    </location>
</feature>
<dbReference type="InterPro" id="IPR002525">
    <property type="entry name" value="Transp_IS110-like_N"/>
</dbReference>
<dbReference type="RefSeq" id="WP_014031968.1">
    <property type="nucleotide sequence ID" value="NC_015945.1"/>
</dbReference>
<name>G2PSL2_ALLRU</name>
<accession>G2PSL2</accession>
<dbReference type="GO" id="GO:0004803">
    <property type="term" value="F:transposase activity"/>
    <property type="evidence" value="ECO:0007669"/>
    <property type="project" value="InterPro"/>
</dbReference>
<feature type="domain" description="Transposase IS116/IS110/IS902 C-terminal" evidence="2">
    <location>
        <begin position="201"/>
        <end position="286"/>
    </location>
</feature>
<dbReference type="GO" id="GO:0006313">
    <property type="term" value="P:DNA transposition"/>
    <property type="evidence" value="ECO:0007669"/>
    <property type="project" value="InterPro"/>
</dbReference>
<proteinExistence type="predicted"/>
<dbReference type="NCBIfam" id="NF033542">
    <property type="entry name" value="transpos_IS110"/>
    <property type="match status" value="1"/>
</dbReference>
<dbReference type="Proteomes" id="UP000008908">
    <property type="component" value="Chromosome"/>
</dbReference>
<dbReference type="InterPro" id="IPR047650">
    <property type="entry name" value="Transpos_IS110"/>
</dbReference>
<dbReference type="Pfam" id="PF01548">
    <property type="entry name" value="DEDD_Tnp_IS110"/>
    <property type="match status" value="1"/>
</dbReference>
<dbReference type="PANTHER" id="PTHR33055:SF3">
    <property type="entry name" value="PUTATIVE TRANSPOSASE FOR IS117-RELATED"/>
    <property type="match status" value="1"/>
</dbReference>
<evidence type="ECO:0000313" key="4">
    <source>
        <dbReference type="Proteomes" id="UP000008908"/>
    </source>
</evidence>
<dbReference type="OrthoDB" id="964423at2"/>
<protein>
    <submittedName>
        <fullName evidence="3">Transposase IS116/IS110/IS902 family protein</fullName>
    </submittedName>
</protein>
<dbReference type="PANTHER" id="PTHR33055">
    <property type="entry name" value="TRANSPOSASE FOR INSERTION SEQUENCE ELEMENT IS1111A"/>
    <property type="match status" value="1"/>
</dbReference>
<keyword evidence="4" id="KW-1185">Reference proteome</keyword>
<reference evidence="4" key="1">
    <citation type="submission" date="2011-08" db="EMBL/GenBank/DDBJ databases">
        <title>The complete genome of Muricauda ruestringensis DSM 13258.</title>
        <authorList>
            <person name="Lucas S."/>
            <person name="Han J."/>
            <person name="Lapidus A."/>
            <person name="Bruce D."/>
            <person name="Goodwin L."/>
            <person name="Pitluck S."/>
            <person name="Peters L."/>
            <person name="Kyrpides N."/>
            <person name="Mavromatis K."/>
            <person name="Ivanova N."/>
            <person name="Ovchinnikova G."/>
            <person name="Teshima H."/>
            <person name="Detter J.C."/>
            <person name="Tapia R."/>
            <person name="Han C."/>
            <person name="Land M."/>
            <person name="Hauser L."/>
            <person name="Markowitz V."/>
            <person name="Cheng J.-F."/>
            <person name="Hugenholtz P."/>
            <person name="Woyke T."/>
            <person name="Wu D."/>
            <person name="Spring S."/>
            <person name="Schroeder M."/>
            <person name="Brambilla E."/>
            <person name="Klenk H.-P."/>
            <person name="Eisen J.A."/>
        </authorList>
    </citation>
    <scope>NUCLEOTIDE SEQUENCE [LARGE SCALE GENOMIC DNA]</scope>
    <source>
        <strain evidence="4">DSM 13258 / LMG 19739 / B1</strain>
    </source>
</reference>
<reference evidence="3 4" key="2">
    <citation type="journal article" date="2012" name="Stand. Genomic Sci.">
        <title>Complete genome sequence of the facultatively anaerobic, appendaged bacterium Muricauda ruestringensis type strain (B1(T)).</title>
        <authorList>
            <person name="Huntemann M."/>
            <person name="Teshima H."/>
            <person name="Lapidus A."/>
            <person name="Nolan M."/>
            <person name="Lucas S."/>
            <person name="Hammon N."/>
            <person name="Deshpande S."/>
            <person name="Cheng J.F."/>
            <person name="Tapia R."/>
            <person name="Goodwin L.A."/>
            <person name="Pitluck S."/>
            <person name="Liolios K."/>
            <person name="Pagani I."/>
            <person name="Ivanova N."/>
            <person name="Mavromatis K."/>
            <person name="Mikhailova N."/>
            <person name="Pati A."/>
            <person name="Chen A."/>
            <person name="Palaniappan K."/>
            <person name="Land M."/>
            <person name="Hauser L."/>
            <person name="Pan C."/>
            <person name="Brambilla E.M."/>
            <person name="Rohde M."/>
            <person name="Spring S."/>
            <person name="Goker M."/>
            <person name="Detter J.C."/>
            <person name="Bristow J."/>
            <person name="Eisen J.A."/>
            <person name="Markowitz V."/>
            <person name="Hugenholtz P."/>
            <person name="Kyrpides N.C."/>
            <person name="Klenk H.P."/>
            <person name="Woyke T."/>
        </authorList>
    </citation>
    <scope>NUCLEOTIDE SEQUENCE [LARGE SCALE GENOMIC DNA]</scope>
    <source>
        <strain evidence="4">DSM 13258 / LMG 19739 / B1</strain>
    </source>
</reference>
<dbReference type="InterPro" id="IPR003346">
    <property type="entry name" value="Transposase_20"/>
</dbReference>
<evidence type="ECO:0000259" key="2">
    <source>
        <dbReference type="Pfam" id="PF02371"/>
    </source>
</evidence>
<dbReference type="GO" id="GO:0003677">
    <property type="term" value="F:DNA binding"/>
    <property type="evidence" value="ECO:0007669"/>
    <property type="project" value="InterPro"/>
</dbReference>